<evidence type="ECO:0000313" key="1">
    <source>
        <dbReference type="EMBL" id="ARX85584.1"/>
    </source>
</evidence>
<dbReference type="OrthoDB" id="4183651at2"/>
<protein>
    <submittedName>
        <fullName evidence="1">Uncharacterized protein</fullName>
    </submittedName>
</protein>
<dbReference type="RefSeq" id="WP_087885386.1">
    <property type="nucleotide sequence ID" value="NZ_CP021748.1"/>
</dbReference>
<sequence>MAEFQFELEWYRGRKLPGHAAKVHGLTGTVGSFGDVTVEVEWRKPGLKGGNRQYETRLYGERMPDVVFRTVGPARPNLRNARFDVAGERVPLDFNAKALRNKARALRMTCQGRPYTYVVTGFERGAVLSRPGVEITMTRGKNPRGKGNGSFGAVTGEVEADALDLALAIAFERIDTRELTASERVSGLLGRVLDPFPGGSGY</sequence>
<organism evidence="1 2">
    <name type="scientific">Streptomyces alboflavus</name>
    <dbReference type="NCBI Taxonomy" id="67267"/>
    <lineage>
        <taxon>Bacteria</taxon>
        <taxon>Bacillati</taxon>
        <taxon>Actinomycetota</taxon>
        <taxon>Actinomycetes</taxon>
        <taxon>Kitasatosporales</taxon>
        <taxon>Streptomycetaceae</taxon>
        <taxon>Streptomyces</taxon>
    </lineage>
</organism>
<proteinExistence type="predicted"/>
<dbReference type="eggNOG" id="ENOG5031THE">
    <property type="taxonomic scope" value="Bacteria"/>
</dbReference>
<reference evidence="1 2" key="1">
    <citation type="submission" date="2017-05" db="EMBL/GenBank/DDBJ databases">
        <title>Streptomyces alboflavus Genome sequencing and assembly.</title>
        <authorList>
            <person name="Wang Y."/>
            <person name="Du B."/>
            <person name="Ding Y."/>
            <person name="Liu H."/>
            <person name="Hou Q."/>
            <person name="Liu K."/>
            <person name="Wang C."/>
            <person name="Yao L."/>
        </authorList>
    </citation>
    <scope>NUCLEOTIDE SEQUENCE [LARGE SCALE GENOMIC DNA]</scope>
    <source>
        <strain evidence="1 2">MDJK44</strain>
    </source>
</reference>
<gene>
    <name evidence="1" type="ORF">SMD44_05048</name>
</gene>
<evidence type="ECO:0000313" key="2">
    <source>
        <dbReference type="Proteomes" id="UP000195880"/>
    </source>
</evidence>
<keyword evidence="2" id="KW-1185">Reference proteome</keyword>
<dbReference type="AlphaFoldDB" id="A0A1Z1WGL5"/>
<dbReference type="Proteomes" id="UP000195880">
    <property type="component" value="Chromosome"/>
</dbReference>
<dbReference type="EMBL" id="CP021748">
    <property type="protein sequence ID" value="ARX85584.1"/>
    <property type="molecule type" value="Genomic_DNA"/>
</dbReference>
<dbReference type="KEGG" id="salf:SMD44_05048"/>
<name>A0A1Z1WGL5_9ACTN</name>
<accession>A0A1Z1WGL5</accession>